<evidence type="ECO:0000313" key="1">
    <source>
        <dbReference type="EMBL" id="CEK89361.1"/>
    </source>
</evidence>
<dbReference type="EMBL" id="HACG01042497">
    <property type="protein sequence ID" value="CEK89362.1"/>
    <property type="molecule type" value="Transcribed_RNA"/>
</dbReference>
<evidence type="ECO:0000313" key="2">
    <source>
        <dbReference type="EMBL" id="CEK89362.1"/>
    </source>
</evidence>
<sequence>MSTNMAKSQPKITINSEDIEDVTYFDYIGFIITNNGDCTKVRRRLAMSFQRVVSM</sequence>
<name>A0A0B7B8X2_9EUPU</name>
<dbReference type="EMBL" id="HACG01042496">
    <property type="protein sequence ID" value="CEK89361.1"/>
    <property type="molecule type" value="Transcribed_RNA"/>
</dbReference>
<organism evidence="2">
    <name type="scientific">Arion vulgaris</name>
    <dbReference type="NCBI Taxonomy" id="1028688"/>
    <lineage>
        <taxon>Eukaryota</taxon>
        <taxon>Metazoa</taxon>
        <taxon>Spiralia</taxon>
        <taxon>Lophotrochozoa</taxon>
        <taxon>Mollusca</taxon>
        <taxon>Gastropoda</taxon>
        <taxon>Heterobranchia</taxon>
        <taxon>Euthyneura</taxon>
        <taxon>Panpulmonata</taxon>
        <taxon>Eupulmonata</taxon>
        <taxon>Stylommatophora</taxon>
        <taxon>Helicina</taxon>
        <taxon>Arionoidea</taxon>
        <taxon>Arionidae</taxon>
        <taxon>Arion</taxon>
    </lineage>
</organism>
<protein>
    <submittedName>
        <fullName evidence="2">Uncharacterized protein</fullName>
    </submittedName>
</protein>
<accession>A0A0B7B8X2</accession>
<proteinExistence type="predicted"/>
<dbReference type="AlphaFoldDB" id="A0A0B7B8X2"/>
<gene>
    <name evidence="2" type="primary">ORF170464</name>
    <name evidence="1" type="synonym">ORF170462</name>
</gene>
<reference evidence="2" key="1">
    <citation type="submission" date="2014-12" db="EMBL/GenBank/DDBJ databases">
        <title>Insight into the proteome of Arion vulgaris.</title>
        <authorList>
            <person name="Aradska J."/>
            <person name="Bulat T."/>
            <person name="Smidak R."/>
            <person name="Sarate P."/>
            <person name="Gangsoo J."/>
            <person name="Sialana F."/>
            <person name="Bilban M."/>
            <person name="Lubec G."/>
        </authorList>
    </citation>
    <scope>NUCLEOTIDE SEQUENCE</scope>
    <source>
        <tissue evidence="2">Skin</tissue>
    </source>
</reference>